<keyword evidence="1" id="KW-0812">Transmembrane</keyword>
<keyword evidence="3" id="KW-1185">Reference proteome</keyword>
<accession>A0ABW6SNT1</accession>
<comment type="caution">
    <text evidence="2">The sequence shown here is derived from an EMBL/GenBank/DDBJ whole genome shotgun (WGS) entry which is preliminary data.</text>
</comment>
<evidence type="ECO:0000313" key="2">
    <source>
        <dbReference type="EMBL" id="MFF3666641.1"/>
    </source>
</evidence>
<dbReference type="Proteomes" id="UP001602013">
    <property type="component" value="Unassembled WGS sequence"/>
</dbReference>
<evidence type="ECO:0000313" key="3">
    <source>
        <dbReference type="Proteomes" id="UP001602013"/>
    </source>
</evidence>
<reference evidence="2 3" key="1">
    <citation type="submission" date="2024-10" db="EMBL/GenBank/DDBJ databases">
        <title>The Natural Products Discovery Center: Release of the First 8490 Sequenced Strains for Exploring Actinobacteria Biosynthetic Diversity.</title>
        <authorList>
            <person name="Kalkreuter E."/>
            <person name="Kautsar S.A."/>
            <person name="Yang D."/>
            <person name="Bader C.D."/>
            <person name="Teijaro C.N."/>
            <person name="Fluegel L."/>
            <person name="Davis C.M."/>
            <person name="Simpson J.R."/>
            <person name="Lauterbach L."/>
            <person name="Steele A.D."/>
            <person name="Gui C."/>
            <person name="Meng S."/>
            <person name="Li G."/>
            <person name="Viehrig K."/>
            <person name="Ye F."/>
            <person name="Su P."/>
            <person name="Kiefer A.F."/>
            <person name="Nichols A."/>
            <person name="Cepeda A.J."/>
            <person name="Yan W."/>
            <person name="Fan B."/>
            <person name="Jiang Y."/>
            <person name="Adhikari A."/>
            <person name="Zheng C.-J."/>
            <person name="Schuster L."/>
            <person name="Cowan T.M."/>
            <person name="Smanski M.J."/>
            <person name="Chevrette M.G."/>
            <person name="De Carvalho L.P.S."/>
            <person name="Shen B."/>
        </authorList>
    </citation>
    <scope>NUCLEOTIDE SEQUENCE [LARGE SCALE GENOMIC DNA]</scope>
    <source>
        <strain evidence="2 3">NPDC002173</strain>
    </source>
</reference>
<feature type="transmembrane region" description="Helical" evidence="1">
    <location>
        <begin position="31"/>
        <end position="56"/>
    </location>
</feature>
<feature type="transmembrane region" description="Helical" evidence="1">
    <location>
        <begin position="68"/>
        <end position="85"/>
    </location>
</feature>
<dbReference type="RefSeq" id="WP_067132060.1">
    <property type="nucleotide sequence ID" value="NZ_BBYJ01000009.1"/>
</dbReference>
<evidence type="ECO:0000256" key="1">
    <source>
        <dbReference type="SAM" id="Phobius"/>
    </source>
</evidence>
<feature type="transmembrane region" description="Helical" evidence="1">
    <location>
        <begin position="92"/>
        <end position="111"/>
    </location>
</feature>
<evidence type="ECO:0008006" key="4">
    <source>
        <dbReference type="Google" id="ProtNLM"/>
    </source>
</evidence>
<feature type="transmembrane region" description="Helical" evidence="1">
    <location>
        <begin position="6"/>
        <end position="24"/>
    </location>
</feature>
<organism evidence="2 3">
    <name type="scientific">Microtetraspora malaysiensis</name>
    <dbReference type="NCBI Taxonomy" id="161358"/>
    <lineage>
        <taxon>Bacteria</taxon>
        <taxon>Bacillati</taxon>
        <taxon>Actinomycetota</taxon>
        <taxon>Actinomycetes</taxon>
        <taxon>Streptosporangiales</taxon>
        <taxon>Streptosporangiaceae</taxon>
        <taxon>Microtetraspora</taxon>
    </lineage>
</organism>
<name>A0ABW6SNT1_9ACTN</name>
<proteinExistence type="predicted"/>
<keyword evidence="1" id="KW-0472">Membrane</keyword>
<keyword evidence="1" id="KW-1133">Transmembrane helix</keyword>
<dbReference type="EMBL" id="JBIASD010000007">
    <property type="protein sequence ID" value="MFF3666641.1"/>
    <property type="molecule type" value="Genomic_DNA"/>
</dbReference>
<sequence>METLRLVLVFLHFVGFSALLGGFLREMRLRTMLVGAPVVIAAVAQFVTGALLIWIRTTMDMSVSGPKMAVKAGLALAIVLVAVAGTRVRPPWAFYGVGALAALATAVAVFWN</sequence>
<gene>
    <name evidence="2" type="ORF">ACFYXI_13675</name>
</gene>
<protein>
    <recommendedName>
        <fullName evidence="4">Fe-S protein</fullName>
    </recommendedName>
</protein>